<reference evidence="2 3" key="1">
    <citation type="submission" date="2022-05" db="EMBL/GenBank/DDBJ databases">
        <title>Microbulbifer sp. nov., isolated from sponge.</title>
        <authorList>
            <person name="Gao L."/>
        </authorList>
    </citation>
    <scope>NUCLEOTIDE SEQUENCE [LARGE SCALE GENOMIC DNA]</scope>
    <source>
        <strain evidence="2 3">MI-G</strain>
    </source>
</reference>
<dbReference type="Proteomes" id="UP001321520">
    <property type="component" value="Chromosome"/>
</dbReference>
<dbReference type="InterPro" id="IPR047525">
    <property type="entry name" value="TfoX-like"/>
</dbReference>
<dbReference type="PANTHER" id="PTHR36121:SF1">
    <property type="entry name" value="PROTEIN SXY"/>
    <property type="match status" value="1"/>
</dbReference>
<gene>
    <name evidence="2" type="ORF">M8T91_16420</name>
</gene>
<evidence type="ECO:0000313" key="3">
    <source>
        <dbReference type="Proteomes" id="UP001321520"/>
    </source>
</evidence>
<dbReference type="PANTHER" id="PTHR36121">
    <property type="entry name" value="PROTEIN SXY"/>
    <property type="match status" value="1"/>
</dbReference>
<organism evidence="2 3">
    <name type="scientific">Microbulbifer spongiae</name>
    <dbReference type="NCBI Taxonomy" id="2944933"/>
    <lineage>
        <taxon>Bacteria</taxon>
        <taxon>Pseudomonadati</taxon>
        <taxon>Pseudomonadota</taxon>
        <taxon>Gammaproteobacteria</taxon>
        <taxon>Cellvibrionales</taxon>
        <taxon>Microbulbiferaceae</taxon>
        <taxon>Microbulbifer</taxon>
    </lineage>
</organism>
<evidence type="ECO:0000259" key="1">
    <source>
        <dbReference type="Pfam" id="PF04994"/>
    </source>
</evidence>
<dbReference type="InterPro" id="IPR007077">
    <property type="entry name" value="TfoX_C"/>
</dbReference>
<keyword evidence="3" id="KW-1185">Reference proteome</keyword>
<evidence type="ECO:0000313" key="2">
    <source>
        <dbReference type="EMBL" id="WKD49458.1"/>
    </source>
</evidence>
<dbReference type="RefSeq" id="WP_301415281.1">
    <property type="nucleotide sequence ID" value="NZ_CP098023.1"/>
</dbReference>
<accession>A0ABY9EBJ1</accession>
<feature type="domain" description="TfoX C-terminal" evidence="1">
    <location>
        <begin position="3"/>
        <end position="82"/>
    </location>
</feature>
<dbReference type="Pfam" id="PF04994">
    <property type="entry name" value="TfoX_C"/>
    <property type="match status" value="1"/>
</dbReference>
<sequence length="89" mass="10263">MSNRTLLELKNIGKTVASRLYQIGITNEAELRKLGSAKAYRWLLEKNTEKQLPVCYYLYSLEGAIQDRHWDAFSEREKTALRLSAGLTK</sequence>
<dbReference type="Gene3D" id="1.10.150.20">
    <property type="entry name" value="5' to 3' exonuclease, C-terminal subdomain"/>
    <property type="match status" value="1"/>
</dbReference>
<protein>
    <submittedName>
        <fullName evidence="2">TfoX/Sxy family protein</fullName>
    </submittedName>
</protein>
<proteinExistence type="predicted"/>
<dbReference type="EMBL" id="CP098023">
    <property type="protein sequence ID" value="WKD49458.1"/>
    <property type="molecule type" value="Genomic_DNA"/>
</dbReference>
<name>A0ABY9EBJ1_9GAMM</name>